<protein>
    <submittedName>
        <fullName evidence="1">Acetoacetate decarboxylase</fullName>
    </submittedName>
</protein>
<dbReference type="Pfam" id="PF06314">
    <property type="entry name" value="ADC"/>
    <property type="match status" value="1"/>
</dbReference>
<dbReference type="Gene3D" id="2.40.400.10">
    <property type="entry name" value="Acetoacetate decarboxylase-like"/>
    <property type="match status" value="1"/>
</dbReference>
<dbReference type="InterPro" id="IPR010451">
    <property type="entry name" value="Acetoacetate_decarboxylase"/>
</dbReference>
<name>A0ABQ3YA98_9ACTN</name>
<gene>
    <name evidence="1" type="ORF">Ade02nite_55340</name>
</gene>
<dbReference type="Proteomes" id="UP000609879">
    <property type="component" value="Unassembled WGS sequence"/>
</dbReference>
<organism evidence="1 2">
    <name type="scientific">Paractinoplanes deccanensis</name>
    <dbReference type="NCBI Taxonomy" id="113561"/>
    <lineage>
        <taxon>Bacteria</taxon>
        <taxon>Bacillati</taxon>
        <taxon>Actinomycetota</taxon>
        <taxon>Actinomycetes</taxon>
        <taxon>Micromonosporales</taxon>
        <taxon>Micromonosporaceae</taxon>
        <taxon>Paractinoplanes</taxon>
    </lineage>
</organism>
<accession>A0ABQ3YA98</accession>
<evidence type="ECO:0000313" key="2">
    <source>
        <dbReference type="Proteomes" id="UP000609879"/>
    </source>
</evidence>
<sequence>MLYHLGRALGHPRGGKVGRMAERIGPGVWSLQGETVTLPVTITDARITAAVFTSPVRAARDLLADVPLAPLSVFGRAVGVLMCLHYGEWALKSYDEVGVGLLAVGPGRRPGLYLLDLPVTGAFTREAGQDFWALPKWLMTATLRFGATKTDVTVGDGDTPVFSASITHGRLRLPFGVRSSLPAWSCLDHGAQAGKLLRGRVPMRLSGVRLGRAPYSVRLGEHPMARRMQALGMVGRPLLTVHATSLRGPLGEWPAVSARSSRAPR</sequence>
<reference evidence="1 2" key="1">
    <citation type="submission" date="2021-01" db="EMBL/GenBank/DDBJ databases">
        <title>Whole genome shotgun sequence of Actinoplanes deccanensis NBRC 13994.</title>
        <authorList>
            <person name="Komaki H."/>
            <person name="Tamura T."/>
        </authorList>
    </citation>
    <scope>NUCLEOTIDE SEQUENCE [LARGE SCALE GENOMIC DNA]</scope>
    <source>
        <strain evidence="1 2">NBRC 13994</strain>
    </source>
</reference>
<proteinExistence type="predicted"/>
<dbReference type="InterPro" id="IPR023375">
    <property type="entry name" value="ADC_dom_sf"/>
</dbReference>
<dbReference type="RefSeq" id="WP_203770162.1">
    <property type="nucleotide sequence ID" value="NZ_BAAABO010000029.1"/>
</dbReference>
<dbReference type="SUPFAM" id="SSF160104">
    <property type="entry name" value="Acetoacetate decarboxylase-like"/>
    <property type="match status" value="1"/>
</dbReference>
<evidence type="ECO:0000313" key="1">
    <source>
        <dbReference type="EMBL" id="GID76893.1"/>
    </source>
</evidence>
<keyword evidence="2" id="KW-1185">Reference proteome</keyword>
<comment type="caution">
    <text evidence="1">The sequence shown here is derived from an EMBL/GenBank/DDBJ whole genome shotgun (WGS) entry which is preliminary data.</text>
</comment>
<dbReference type="EMBL" id="BOMI01000109">
    <property type="protein sequence ID" value="GID76893.1"/>
    <property type="molecule type" value="Genomic_DNA"/>
</dbReference>